<evidence type="ECO:0000313" key="1">
    <source>
        <dbReference type="EMBL" id="GAA4798508.1"/>
    </source>
</evidence>
<dbReference type="Gene3D" id="3.30.9.100">
    <property type="match status" value="1"/>
</dbReference>
<gene>
    <name evidence="1" type="ORF">GCM10023307_25790</name>
</gene>
<dbReference type="PRINTS" id="PR00420">
    <property type="entry name" value="RNGMNOXGNASE"/>
</dbReference>
<dbReference type="InterPro" id="IPR006905">
    <property type="entry name" value="Flavin_halogenase"/>
</dbReference>
<dbReference type="PANTHER" id="PTHR43747:SF1">
    <property type="entry name" value="SLR1998 PROTEIN"/>
    <property type="match status" value="1"/>
</dbReference>
<reference evidence="2" key="1">
    <citation type="journal article" date="2019" name="Int. J. Syst. Evol. Microbiol.">
        <title>The Global Catalogue of Microorganisms (GCM) 10K type strain sequencing project: providing services to taxonomists for standard genome sequencing and annotation.</title>
        <authorList>
            <consortium name="The Broad Institute Genomics Platform"/>
            <consortium name="The Broad Institute Genome Sequencing Center for Infectious Disease"/>
            <person name="Wu L."/>
            <person name="Ma J."/>
        </authorList>
    </citation>
    <scope>NUCLEOTIDE SEQUENCE [LARGE SCALE GENOMIC DNA]</scope>
    <source>
        <strain evidence="2">JCM 18204</strain>
    </source>
</reference>
<organism evidence="1 2">
    <name type="scientific">Lysobacter hankyongensis</name>
    <dbReference type="NCBI Taxonomy" id="1176535"/>
    <lineage>
        <taxon>Bacteria</taxon>
        <taxon>Pseudomonadati</taxon>
        <taxon>Pseudomonadota</taxon>
        <taxon>Gammaproteobacteria</taxon>
        <taxon>Lysobacterales</taxon>
        <taxon>Lysobacteraceae</taxon>
        <taxon>Lysobacter</taxon>
    </lineage>
</organism>
<name>A0ABP9BP67_9GAMM</name>
<dbReference type="Gene3D" id="3.50.50.60">
    <property type="entry name" value="FAD/NAD(P)-binding domain"/>
    <property type="match status" value="1"/>
</dbReference>
<comment type="caution">
    <text evidence="1">The sequence shown here is derived from an EMBL/GenBank/DDBJ whole genome shotgun (WGS) entry which is preliminary data.</text>
</comment>
<dbReference type="Proteomes" id="UP001499959">
    <property type="component" value="Unassembled WGS sequence"/>
</dbReference>
<dbReference type="InterPro" id="IPR036188">
    <property type="entry name" value="FAD/NAD-bd_sf"/>
</dbReference>
<dbReference type="PANTHER" id="PTHR43747">
    <property type="entry name" value="FAD-BINDING PROTEIN"/>
    <property type="match status" value="1"/>
</dbReference>
<dbReference type="SUPFAM" id="SSF51905">
    <property type="entry name" value="FAD/NAD(P)-binding domain"/>
    <property type="match status" value="1"/>
</dbReference>
<protein>
    <submittedName>
        <fullName evidence="1">Tryptophan 7-halogenase</fullName>
    </submittedName>
</protein>
<accession>A0ABP9BP67</accession>
<evidence type="ECO:0000313" key="2">
    <source>
        <dbReference type="Proteomes" id="UP001499959"/>
    </source>
</evidence>
<dbReference type="EMBL" id="BAABJE010000014">
    <property type="protein sequence ID" value="GAA4798508.1"/>
    <property type="molecule type" value="Genomic_DNA"/>
</dbReference>
<sequence length="364" mass="39393">MTDWDAIVVGAGPAGSALACRLRPHGRVLLLERDAAVAPASRRIGESLPGAARVLLQRMGAFERFLADGHAERGATVSAWDREEPVWFDHLRDPNGPGWHLDRARFDAGLRETAVAAGAVLIEDCGRLRVSRSADAWCVDVEAQGTQHRAPVLVDASGRGATVARQLGLARRSDDALICLYAHLPADADDEDQCTRICADRDGWWYSVRIPSGQRVLALHLDADDPALKTLRDPERFLAKAKRQPLLADALQSAVAVEVHARPAGSATLDVEALADTPPGFFAIGDAMLAFDPIASQGIFHALASAESAASAIERPSGNAASARKSYLDEMQSVHARYREHLHATYAGVVRYRHASFWVRRIEG</sequence>
<dbReference type="InterPro" id="IPR050816">
    <property type="entry name" value="Flavin-dep_Halogenase_NPB"/>
</dbReference>
<keyword evidence="2" id="KW-1185">Reference proteome</keyword>
<proteinExistence type="predicted"/>
<dbReference type="Pfam" id="PF04820">
    <property type="entry name" value="Trp_halogenase"/>
    <property type="match status" value="1"/>
</dbReference>